<dbReference type="SMART" id="SM00174">
    <property type="entry name" value="RHO"/>
    <property type="match status" value="1"/>
</dbReference>
<feature type="compositionally biased region" description="Basic and acidic residues" evidence="4">
    <location>
        <begin position="609"/>
        <end position="618"/>
    </location>
</feature>
<feature type="compositionally biased region" description="Polar residues" evidence="4">
    <location>
        <begin position="875"/>
        <end position="908"/>
    </location>
</feature>
<evidence type="ECO:0000256" key="1">
    <source>
        <dbReference type="ARBA" id="ARBA00022741"/>
    </source>
</evidence>
<dbReference type="PROSITE" id="PS51419">
    <property type="entry name" value="RAB"/>
    <property type="match status" value="1"/>
</dbReference>
<feature type="region of interest" description="Disordered" evidence="4">
    <location>
        <begin position="342"/>
        <end position="434"/>
    </location>
</feature>
<name>A0A6J2PPJ0_COTGO</name>
<proteinExistence type="predicted"/>
<feature type="compositionally biased region" description="Basic residues" evidence="4">
    <location>
        <begin position="382"/>
        <end position="396"/>
    </location>
</feature>
<feature type="compositionally biased region" description="Basic and acidic residues" evidence="4">
    <location>
        <begin position="686"/>
        <end position="701"/>
    </location>
</feature>
<feature type="compositionally biased region" description="Polar residues" evidence="4">
    <location>
        <begin position="702"/>
        <end position="713"/>
    </location>
</feature>
<feature type="region of interest" description="Disordered" evidence="4">
    <location>
        <begin position="1085"/>
        <end position="1204"/>
    </location>
</feature>
<dbReference type="SMART" id="SM00176">
    <property type="entry name" value="RAN"/>
    <property type="match status" value="1"/>
</dbReference>
<feature type="compositionally biased region" description="Basic and acidic residues" evidence="4">
    <location>
        <begin position="57"/>
        <end position="97"/>
    </location>
</feature>
<feature type="compositionally biased region" description="Basic and acidic residues" evidence="4">
    <location>
        <begin position="1189"/>
        <end position="1204"/>
    </location>
</feature>
<feature type="compositionally biased region" description="Basic and acidic residues" evidence="4">
    <location>
        <begin position="1138"/>
        <end position="1165"/>
    </location>
</feature>
<feature type="compositionally biased region" description="Basic and acidic residues" evidence="4">
    <location>
        <begin position="744"/>
        <end position="754"/>
    </location>
</feature>
<dbReference type="Gene3D" id="3.40.50.300">
    <property type="entry name" value="P-loop containing nucleotide triphosphate hydrolases"/>
    <property type="match status" value="1"/>
</dbReference>
<dbReference type="OrthoDB" id="9989112at2759"/>
<gene>
    <name evidence="6" type="primary">rab44</name>
</gene>
<organism evidence="5 6">
    <name type="scientific">Cottoperca gobio</name>
    <name type="common">Frogmouth</name>
    <name type="synonym">Aphritis gobio</name>
    <dbReference type="NCBI Taxonomy" id="56716"/>
    <lineage>
        <taxon>Eukaryota</taxon>
        <taxon>Metazoa</taxon>
        <taxon>Chordata</taxon>
        <taxon>Craniata</taxon>
        <taxon>Vertebrata</taxon>
        <taxon>Euteleostomi</taxon>
        <taxon>Actinopterygii</taxon>
        <taxon>Neopterygii</taxon>
        <taxon>Teleostei</taxon>
        <taxon>Neoteleostei</taxon>
        <taxon>Acanthomorphata</taxon>
        <taxon>Eupercaria</taxon>
        <taxon>Perciformes</taxon>
        <taxon>Notothenioidei</taxon>
        <taxon>Bovichtidae</taxon>
        <taxon>Cottoperca</taxon>
    </lineage>
</organism>
<evidence type="ECO:0000313" key="6">
    <source>
        <dbReference type="RefSeq" id="XP_029288088.1"/>
    </source>
</evidence>
<feature type="compositionally biased region" description="Polar residues" evidence="4">
    <location>
        <begin position="18"/>
        <end position="29"/>
    </location>
</feature>
<feature type="compositionally biased region" description="Polar residues" evidence="4">
    <location>
        <begin position="626"/>
        <end position="642"/>
    </location>
</feature>
<feature type="compositionally biased region" description="Polar residues" evidence="4">
    <location>
        <begin position="652"/>
        <end position="670"/>
    </location>
</feature>
<keyword evidence="1" id="KW-0547">Nucleotide-binding</keyword>
<dbReference type="PROSITE" id="PS51420">
    <property type="entry name" value="RHO"/>
    <property type="match status" value="1"/>
</dbReference>
<feature type="compositionally biased region" description="Basic and acidic residues" evidence="4">
    <location>
        <begin position="1002"/>
        <end position="1011"/>
    </location>
</feature>
<keyword evidence="2" id="KW-0342">GTP-binding</keyword>
<dbReference type="GeneID" id="115008551"/>
<dbReference type="CDD" id="cd00154">
    <property type="entry name" value="Rab"/>
    <property type="match status" value="1"/>
</dbReference>
<evidence type="ECO:0000256" key="4">
    <source>
        <dbReference type="SAM" id="MobiDB-lite"/>
    </source>
</evidence>
<dbReference type="NCBIfam" id="TIGR00231">
    <property type="entry name" value="small_GTP"/>
    <property type="match status" value="1"/>
</dbReference>
<dbReference type="InterPro" id="IPR005225">
    <property type="entry name" value="Small_GTP-bd"/>
</dbReference>
<dbReference type="PRINTS" id="PR00449">
    <property type="entry name" value="RASTRNSFRMNG"/>
</dbReference>
<feature type="compositionally biased region" description="Basic and acidic residues" evidence="4">
    <location>
        <begin position="397"/>
        <end position="411"/>
    </location>
</feature>
<dbReference type="GO" id="GO:0005525">
    <property type="term" value="F:GTP binding"/>
    <property type="evidence" value="ECO:0007669"/>
    <property type="project" value="UniProtKB-KW"/>
</dbReference>
<keyword evidence="3" id="KW-0449">Lipoprotein</keyword>
<dbReference type="InterPro" id="IPR027417">
    <property type="entry name" value="P-loop_NTPase"/>
</dbReference>
<feature type="compositionally biased region" description="Basic residues" evidence="4">
    <location>
        <begin position="671"/>
        <end position="685"/>
    </location>
</feature>
<feature type="compositionally biased region" description="Polar residues" evidence="4">
    <location>
        <begin position="853"/>
        <end position="867"/>
    </location>
</feature>
<feature type="region of interest" description="Disordered" evidence="4">
    <location>
        <begin position="970"/>
        <end position="1023"/>
    </location>
</feature>
<feature type="compositionally biased region" description="Basic and acidic residues" evidence="4">
    <location>
        <begin position="167"/>
        <end position="181"/>
    </location>
</feature>
<dbReference type="PROSITE" id="PS51421">
    <property type="entry name" value="RAS"/>
    <property type="match status" value="1"/>
</dbReference>
<dbReference type="RefSeq" id="XP_029288088.1">
    <property type="nucleotide sequence ID" value="XM_029432228.1"/>
</dbReference>
<feature type="compositionally biased region" description="Polar residues" evidence="4">
    <location>
        <begin position="1126"/>
        <end position="1137"/>
    </location>
</feature>
<feature type="region of interest" description="Disordered" evidence="4">
    <location>
        <begin position="112"/>
        <end position="209"/>
    </location>
</feature>
<dbReference type="FunFam" id="3.40.50.300:FF:001129">
    <property type="entry name" value="ras-related protein Rab-44 isoform X2"/>
    <property type="match status" value="1"/>
</dbReference>
<feature type="region of interest" description="Disordered" evidence="4">
    <location>
        <begin position="1"/>
        <end position="97"/>
    </location>
</feature>
<feature type="region of interest" description="Disordered" evidence="4">
    <location>
        <begin position="598"/>
        <end position="756"/>
    </location>
</feature>
<dbReference type="SMART" id="SM00175">
    <property type="entry name" value="RAB"/>
    <property type="match status" value="1"/>
</dbReference>
<accession>A0A6J2PPJ0</accession>
<feature type="compositionally biased region" description="Basic residues" evidence="4">
    <location>
        <begin position="152"/>
        <end position="166"/>
    </location>
</feature>
<feature type="compositionally biased region" description="Polar residues" evidence="4">
    <location>
        <begin position="196"/>
        <end position="209"/>
    </location>
</feature>
<dbReference type="Proteomes" id="UP000504630">
    <property type="component" value="Chromosome 5"/>
</dbReference>
<dbReference type="InterPro" id="IPR050227">
    <property type="entry name" value="Rab"/>
</dbReference>
<reference evidence="6" key="1">
    <citation type="submission" date="2025-08" db="UniProtKB">
        <authorList>
            <consortium name="RefSeq"/>
        </authorList>
    </citation>
    <scope>IDENTIFICATION</scope>
</reference>
<dbReference type="SMART" id="SM00173">
    <property type="entry name" value="RAS"/>
    <property type="match status" value="1"/>
</dbReference>
<feature type="region of interest" description="Disordered" evidence="4">
    <location>
        <begin position="492"/>
        <end position="515"/>
    </location>
</feature>
<protein>
    <submittedName>
        <fullName evidence="6">Uncharacterized protein rab44 isoform X1</fullName>
    </submittedName>
</protein>
<dbReference type="SUPFAM" id="SSF52540">
    <property type="entry name" value="P-loop containing nucleoside triphosphate hydrolases"/>
    <property type="match status" value="1"/>
</dbReference>
<evidence type="ECO:0000313" key="5">
    <source>
        <dbReference type="Proteomes" id="UP000504630"/>
    </source>
</evidence>
<dbReference type="InterPro" id="IPR001806">
    <property type="entry name" value="Small_GTPase"/>
</dbReference>
<keyword evidence="5" id="KW-1185">Reference proteome</keyword>
<dbReference type="InParanoid" id="A0A6J2PPJ0"/>
<feature type="region of interest" description="Disordered" evidence="4">
    <location>
        <begin position="781"/>
        <end position="915"/>
    </location>
</feature>
<dbReference type="KEGG" id="cgob:115008551"/>
<dbReference type="CTD" id="401258"/>
<feature type="compositionally biased region" description="Basic and acidic residues" evidence="4">
    <location>
        <begin position="815"/>
        <end position="827"/>
    </location>
</feature>
<dbReference type="PANTHER" id="PTHR47977">
    <property type="entry name" value="RAS-RELATED PROTEIN RAB"/>
    <property type="match status" value="1"/>
</dbReference>
<evidence type="ECO:0000256" key="2">
    <source>
        <dbReference type="ARBA" id="ARBA00023134"/>
    </source>
</evidence>
<dbReference type="Pfam" id="PF00071">
    <property type="entry name" value="Ras"/>
    <property type="match status" value="1"/>
</dbReference>
<dbReference type="GO" id="GO:0003924">
    <property type="term" value="F:GTPase activity"/>
    <property type="evidence" value="ECO:0007669"/>
    <property type="project" value="InterPro"/>
</dbReference>
<evidence type="ECO:0000256" key="3">
    <source>
        <dbReference type="ARBA" id="ARBA00023288"/>
    </source>
</evidence>
<feature type="compositionally biased region" description="Basic residues" evidence="4">
    <location>
        <begin position="1111"/>
        <end position="1125"/>
    </location>
</feature>
<feature type="compositionally biased region" description="Basic and acidic residues" evidence="4">
    <location>
        <begin position="30"/>
        <end position="47"/>
    </location>
</feature>
<sequence length="1422" mass="160264">MSHMYFSSERGTHDATDNSEIISGDLTDQTEIRDTYQSELVGKRTDDAPTNQDILNPDDKQDEHPTKQSHFEDSEQKDEDYHVSDTKEPQVSDIERVDSALGQVYEIEGRVEYDIQPSAEQTGHQEKEGLLSEMEESESQPQQNIGFNPIGNRRKLGSSRRNKGRQHVKDSAAESYHKPTEEVVGNTRDNEPLETTEMSLTKETSVQEQSMETMLEGMDIFVTAPIEDVEEQNEIFNLSEVTDAHQSEDDLNKVHEQEVKSTEIQEMTHMYFSSERGTHDATDNSENISGDLTITTKESNVEDLEQKDEDYHVSDTKEPQISDIERVDSALGQVYEIEGRVEYDIQPSAEQTGHQEKEGLFSEMEESESQPQQNIGFNPIGNRRKLGSSRRNKGRQHVKDSAAESYHKPTEEVVSNTRDNEPLETTEGSFTKETSVQEQLMETMLEGMDIFDTAPTEDVSDQVKENAHVGTCVGIDLHSSSAVDQQTINQSNVRENPDEEPPNVCSVTEQGNKERDEDTELFWQDGNLQTNYLMSESQMKSEDKESSIMLEISTEQDNLREHTEAECSVEQAIFPSPEEELPTIEEQNEIFNLSEVKDAHQSEDDENEVHEQEVKPKQIQEMYQIDKSSTMENKSSLQTLPSEMNVPLDSQPPDTSQSIKETHTGYNPTGNRRKFGSSRRNKGPLHVKENTEALSCDKERNMQQTNATSQTVGELTVKDHNSGVESSMYLQVYGQDEDGEQSEDPTKKDNESHEINVSQEITHAAAHNKTDTLAPFDIGLEENFRAEPAVDVSEERSKQKRRKMGSTRRTQLNRKPQEKTGETKDSDFNTEADMQNLDKMEVVEELPMIVTADVSQNENTNSSQSPVNKEKQETNETSPVHDNTDNTKNTGFTGGSCVSSCENTQSMQEDVERPESVNVIQDQALKSAEAPVVVDLEIVKPVVRGGAGEEHMSAQASKQQLDDTNEETHNKNLDMMNASPNLDSTKRRRKMGSTRRSLVSRTKREDLHQEQEVDDDATETATNVGDVKTEGFSDIIEDELQHHREHKDTGAEQRKEKAFETVEYSNPPALQTFEEHPVTLVEKEHRLTPNHLPTIPSTSPKHDLMSEMASGRRRRKMGSNRRSHGHQTYENQTASGDKITDTQNGKDARSNTDESAMKTTEEPRQKSLGPDKISQVDKSEKNSSSNIRTSKEGEHPRTVREKTVQHPYAEIRLGHESQQKFSLEGNSTEADLRSNAYNVMMIGDSSVGKTSFMKRAQSGKFSLDLPASVGLDSCMWTVIVDGKTVVIHLWDTAGQERFHSITRQIFHKAHAFVLMYDITSSQSFSAVSYWANCIQEGAAENVNILLVGNKSDRAERQVQTQEGEILAKEYNFEFMECSAATGENVVHSLETVARMLSQKVDTREEAMVLHKEPPQKKSSGCC</sequence>